<proteinExistence type="predicted"/>
<evidence type="ECO:0000313" key="2">
    <source>
        <dbReference type="Proteomes" id="UP000316626"/>
    </source>
</evidence>
<dbReference type="EMBL" id="VDGI01000017">
    <property type="protein sequence ID" value="TQR19064.1"/>
    <property type="molecule type" value="Genomic_DNA"/>
</dbReference>
<keyword evidence="2" id="KW-1185">Reference proteome</keyword>
<dbReference type="Proteomes" id="UP000316626">
    <property type="component" value="Unassembled WGS sequence"/>
</dbReference>
<comment type="caution">
    <text evidence="1">The sequence shown here is derived from an EMBL/GenBank/DDBJ whole genome shotgun (WGS) entry which is preliminary data.</text>
</comment>
<accession>A0A544TNQ3</accession>
<sequence>MLQHFSFKPLFENKQLPGWSISFFYKQTRYTGEYDADGTIKWIGEIPTEEETVKKMIHELMLFHVYD</sequence>
<dbReference type="Pfam" id="PF17277">
    <property type="entry name" value="DUF5342"/>
    <property type="match status" value="1"/>
</dbReference>
<dbReference type="OrthoDB" id="2736244at2"/>
<dbReference type="PIRSF" id="PIRSF037692">
    <property type="entry name" value="UCP037692"/>
    <property type="match status" value="1"/>
</dbReference>
<evidence type="ECO:0000313" key="1">
    <source>
        <dbReference type="EMBL" id="TQR19064.1"/>
    </source>
</evidence>
<evidence type="ECO:0008006" key="3">
    <source>
        <dbReference type="Google" id="ProtNLM"/>
    </source>
</evidence>
<dbReference type="AlphaFoldDB" id="A0A544TNQ3"/>
<dbReference type="InterPro" id="IPR017263">
    <property type="entry name" value="UCP037692"/>
</dbReference>
<reference evidence="1 2" key="1">
    <citation type="submission" date="2019-06" db="EMBL/GenBank/DDBJ databases">
        <title>Psychrobacillus vulpis sp. nov., a new species isolated from feces of a red fox that inhabits in The Tablas de Daimiel Natural Park, Albacete, Spain.</title>
        <authorList>
            <person name="Rodriguez M."/>
            <person name="Reina J.C."/>
            <person name="Bejar V."/>
            <person name="Llamas I."/>
        </authorList>
    </citation>
    <scope>NUCLEOTIDE SEQUENCE [LARGE SCALE GENOMIC DNA]</scope>
    <source>
        <strain evidence="1 2">Z8</strain>
    </source>
</reference>
<name>A0A544TNQ3_9BACI</name>
<organism evidence="1 2">
    <name type="scientific">Psychrobacillus vulpis</name>
    <dbReference type="NCBI Taxonomy" id="2325572"/>
    <lineage>
        <taxon>Bacteria</taxon>
        <taxon>Bacillati</taxon>
        <taxon>Bacillota</taxon>
        <taxon>Bacilli</taxon>
        <taxon>Bacillales</taxon>
        <taxon>Bacillaceae</taxon>
        <taxon>Psychrobacillus</taxon>
    </lineage>
</organism>
<dbReference type="RefSeq" id="WP_142643360.1">
    <property type="nucleotide sequence ID" value="NZ_VDGI01000017.1"/>
</dbReference>
<protein>
    <recommendedName>
        <fullName evidence="3">YheE family protein</fullName>
    </recommendedName>
</protein>
<gene>
    <name evidence="1" type="ORF">FG384_14675</name>
</gene>